<dbReference type="Proteomes" id="UP000886800">
    <property type="component" value="Unassembled WGS sequence"/>
</dbReference>
<organism evidence="3 4">
    <name type="scientific">Candidatus Anaerotruncus excrementipullorum</name>
    <dbReference type="NCBI Taxonomy" id="2838465"/>
    <lineage>
        <taxon>Bacteria</taxon>
        <taxon>Bacillati</taxon>
        <taxon>Bacillota</taxon>
        <taxon>Clostridia</taxon>
        <taxon>Eubacteriales</taxon>
        <taxon>Oscillospiraceae</taxon>
        <taxon>Anaerotruncus</taxon>
    </lineage>
</organism>
<accession>A0A9D1WRN3</accession>
<evidence type="ECO:0000313" key="4">
    <source>
        <dbReference type="Proteomes" id="UP000886800"/>
    </source>
</evidence>
<proteinExistence type="predicted"/>
<dbReference type="EMBL" id="DXES01000137">
    <property type="protein sequence ID" value="HIX65854.1"/>
    <property type="molecule type" value="Genomic_DNA"/>
</dbReference>
<feature type="compositionally biased region" description="Basic and acidic residues" evidence="1">
    <location>
        <begin position="266"/>
        <end position="278"/>
    </location>
</feature>
<evidence type="ECO:0000256" key="1">
    <source>
        <dbReference type="SAM" id="MobiDB-lite"/>
    </source>
</evidence>
<reference evidence="3" key="1">
    <citation type="journal article" date="2021" name="PeerJ">
        <title>Extensive microbial diversity within the chicken gut microbiome revealed by metagenomics and culture.</title>
        <authorList>
            <person name="Gilroy R."/>
            <person name="Ravi A."/>
            <person name="Getino M."/>
            <person name="Pursley I."/>
            <person name="Horton D.L."/>
            <person name="Alikhan N.F."/>
            <person name="Baker D."/>
            <person name="Gharbi K."/>
            <person name="Hall N."/>
            <person name="Watson M."/>
            <person name="Adriaenssens E.M."/>
            <person name="Foster-Nyarko E."/>
            <person name="Jarju S."/>
            <person name="Secka A."/>
            <person name="Antonio M."/>
            <person name="Oren A."/>
            <person name="Chaudhuri R.R."/>
            <person name="La Ragione R."/>
            <person name="Hildebrand F."/>
            <person name="Pallen M.J."/>
        </authorList>
    </citation>
    <scope>NUCLEOTIDE SEQUENCE</scope>
    <source>
        <strain evidence="3">CHK188-5543</strain>
    </source>
</reference>
<gene>
    <name evidence="3" type="ORF">H9736_06340</name>
</gene>
<keyword evidence="2" id="KW-0812">Transmembrane</keyword>
<comment type="caution">
    <text evidence="3">The sequence shown here is derived from an EMBL/GenBank/DDBJ whole genome shotgun (WGS) entry which is preliminary data.</text>
</comment>
<keyword evidence="2" id="KW-1133">Transmembrane helix</keyword>
<feature type="transmembrane region" description="Helical" evidence="2">
    <location>
        <begin position="82"/>
        <end position="102"/>
    </location>
</feature>
<evidence type="ECO:0000256" key="2">
    <source>
        <dbReference type="SAM" id="Phobius"/>
    </source>
</evidence>
<evidence type="ECO:0000313" key="3">
    <source>
        <dbReference type="EMBL" id="HIX65854.1"/>
    </source>
</evidence>
<dbReference type="AlphaFoldDB" id="A0A9D1WRN3"/>
<feature type="region of interest" description="Disordered" evidence="1">
    <location>
        <begin position="256"/>
        <end position="286"/>
    </location>
</feature>
<name>A0A9D1WRN3_9FIRM</name>
<reference evidence="3" key="2">
    <citation type="submission" date="2021-04" db="EMBL/GenBank/DDBJ databases">
        <authorList>
            <person name="Gilroy R."/>
        </authorList>
    </citation>
    <scope>NUCLEOTIDE SEQUENCE</scope>
    <source>
        <strain evidence="3">CHK188-5543</strain>
    </source>
</reference>
<sequence>MLAVVLRIFAIPLILLLIWWNKKQQPNGPEEGYCLQRTRGRLTGLIPAALLLAGGAICLYFFYLGRTLPGEVARLDDQMRIFYHLCPFLGAGMILIGIFLAYRSLRDALHPEKSALAQSIRDQLPYPDEAPPVQELFAMVDQDLRENGTWCGRLGVGKEWVLGDRVSHISRIRGVFSRMERHTRHAGKRTQVTYLYEIWIVDDRQNQQITSLRSQRELEEAMDCLRRRAPAAVFGTYNSKEYNDLVHAKEEEEQYAQERAYRQRKAQQEEQERQKQAERSQNQVLTLPDGSVTSRVTWEILQQLLLHPGRTGEASPFQLVPGVPFQGEGRAFSRLVCLPGGAGELTRILLEEYSGAPGKPGRYAWTRDLSTAEAEEVLRGWLQGELPSLEGWTKLERSGPTWQRALERREAHPLPPQPNPNWPWALTVGGYSVRASAPAWEDIQEELQELAPDPDSFLILEQREPGNPEHYWFIQCAVAAQGPDQGRYFVEIGCATPSGPRLWERMVPDLQEVLKGFSAAYHHRGLDVSGFREMVI</sequence>
<feature type="transmembrane region" description="Helical" evidence="2">
    <location>
        <begin position="42"/>
        <end position="62"/>
    </location>
</feature>
<protein>
    <submittedName>
        <fullName evidence="3">Uncharacterized protein</fullName>
    </submittedName>
</protein>
<keyword evidence="2" id="KW-0472">Membrane</keyword>
<feature type="transmembrane region" description="Helical" evidence="2">
    <location>
        <begin position="6"/>
        <end position="21"/>
    </location>
</feature>